<dbReference type="PANTHER" id="PTHR33990:SF1">
    <property type="entry name" value="PROTEIN YJDN"/>
    <property type="match status" value="1"/>
</dbReference>
<evidence type="ECO:0000313" key="2">
    <source>
        <dbReference type="EMBL" id="MDR6553740.1"/>
    </source>
</evidence>
<dbReference type="Proteomes" id="UP001267290">
    <property type="component" value="Unassembled WGS sequence"/>
</dbReference>
<dbReference type="Gene3D" id="3.10.180.10">
    <property type="entry name" value="2,3-Dihydroxybiphenyl 1,2-Dioxygenase, domain 1"/>
    <property type="match status" value="1"/>
</dbReference>
<accession>A0ABU1P1X8</accession>
<dbReference type="InterPro" id="IPR028973">
    <property type="entry name" value="PhnB-like"/>
</dbReference>
<organism evidence="2 3">
    <name type="scientific">Paenibacillus qinlingensis</name>
    <dbReference type="NCBI Taxonomy" id="1837343"/>
    <lineage>
        <taxon>Bacteria</taxon>
        <taxon>Bacillati</taxon>
        <taxon>Bacillota</taxon>
        <taxon>Bacilli</taxon>
        <taxon>Bacillales</taxon>
        <taxon>Paenibacillaceae</taxon>
        <taxon>Paenibacillus</taxon>
    </lineage>
</organism>
<dbReference type="EMBL" id="JAVDSB010000012">
    <property type="protein sequence ID" value="MDR6553740.1"/>
    <property type="molecule type" value="Genomic_DNA"/>
</dbReference>
<name>A0ABU1P1X8_9BACL</name>
<gene>
    <name evidence="2" type="ORF">J2736_004950</name>
</gene>
<dbReference type="SUPFAM" id="SSF54593">
    <property type="entry name" value="Glyoxalase/Bleomycin resistance protein/Dihydroxybiphenyl dioxygenase"/>
    <property type="match status" value="1"/>
</dbReference>
<feature type="domain" description="PhnB-like" evidence="1">
    <location>
        <begin position="6"/>
        <end position="135"/>
    </location>
</feature>
<keyword evidence="3" id="KW-1185">Reference proteome</keyword>
<dbReference type="Pfam" id="PF06983">
    <property type="entry name" value="3-dmu-9_3-mt"/>
    <property type="match status" value="1"/>
</dbReference>
<dbReference type="CDD" id="cd06588">
    <property type="entry name" value="PhnB_like"/>
    <property type="match status" value="1"/>
</dbReference>
<protein>
    <submittedName>
        <fullName evidence="2">PhnB protein</fullName>
    </submittedName>
</protein>
<comment type="caution">
    <text evidence="2">The sequence shown here is derived from an EMBL/GenBank/DDBJ whole genome shotgun (WGS) entry which is preliminary data.</text>
</comment>
<evidence type="ECO:0000313" key="3">
    <source>
        <dbReference type="Proteomes" id="UP001267290"/>
    </source>
</evidence>
<dbReference type="PANTHER" id="PTHR33990">
    <property type="entry name" value="PROTEIN YJDN-RELATED"/>
    <property type="match status" value="1"/>
</dbReference>
<dbReference type="InterPro" id="IPR029068">
    <property type="entry name" value="Glyas_Bleomycin-R_OHBP_Dase"/>
</dbReference>
<proteinExistence type="predicted"/>
<sequence>MMSVRLTPYLVLPGTAGEAIAFYEKALDAQVLFKQTFGEMPANPEFPIGEEQKHLVAHAMVQVGESQLMFSDTDAGRPIQLGDQVTICITTKDASLSKRYFEGLKDGGTVIMDLHEAFFSPAYGQVKDKFGVTFHLFTEGEAMN</sequence>
<evidence type="ECO:0000259" key="1">
    <source>
        <dbReference type="Pfam" id="PF06983"/>
    </source>
</evidence>
<reference evidence="2 3" key="1">
    <citation type="submission" date="2023-07" db="EMBL/GenBank/DDBJ databases">
        <title>Sorghum-associated microbial communities from plants grown in Nebraska, USA.</title>
        <authorList>
            <person name="Schachtman D."/>
        </authorList>
    </citation>
    <scope>NUCLEOTIDE SEQUENCE [LARGE SCALE GENOMIC DNA]</scope>
    <source>
        <strain evidence="2 3">CC258</strain>
    </source>
</reference>